<evidence type="ECO:0000256" key="7">
    <source>
        <dbReference type="ARBA" id="ARBA00023306"/>
    </source>
</evidence>
<dbReference type="Pfam" id="PF07558">
    <property type="entry name" value="Shugoshin_N"/>
    <property type="match status" value="1"/>
</dbReference>
<dbReference type="GO" id="GO:0000779">
    <property type="term" value="C:condensed chromosome, centromeric region"/>
    <property type="evidence" value="ECO:0007669"/>
    <property type="project" value="UniProtKB-ARBA"/>
</dbReference>
<feature type="compositionally biased region" description="Low complexity" evidence="10">
    <location>
        <begin position="688"/>
        <end position="702"/>
    </location>
</feature>
<feature type="compositionally biased region" description="Basic and acidic residues" evidence="10">
    <location>
        <begin position="262"/>
        <end position="277"/>
    </location>
</feature>
<evidence type="ECO:0000259" key="12">
    <source>
        <dbReference type="Pfam" id="PF07558"/>
    </source>
</evidence>
<keyword evidence="14" id="KW-1185">Reference proteome</keyword>
<name>A0A4Y8DB02_9HELO</name>
<keyword evidence="4" id="KW-0132">Cell division</keyword>
<feature type="compositionally biased region" description="Low complexity" evidence="10">
    <location>
        <begin position="720"/>
        <end position="736"/>
    </location>
</feature>
<evidence type="ECO:0000256" key="5">
    <source>
        <dbReference type="ARBA" id="ARBA00022829"/>
    </source>
</evidence>
<feature type="compositionally biased region" description="Basic and acidic residues" evidence="10">
    <location>
        <begin position="704"/>
        <end position="718"/>
    </location>
</feature>
<feature type="compositionally biased region" description="Basic and acidic residues" evidence="10">
    <location>
        <begin position="632"/>
        <end position="649"/>
    </location>
</feature>
<keyword evidence="6 9" id="KW-0175">Coiled coil</keyword>
<protein>
    <recommendedName>
        <fullName evidence="15">Shugoshin C-terminal domain-containing protein</fullName>
    </recommendedName>
</protein>
<evidence type="ECO:0008006" key="15">
    <source>
        <dbReference type="Google" id="ProtNLM"/>
    </source>
</evidence>
<dbReference type="AlphaFoldDB" id="A0A4Y8DB02"/>
<evidence type="ECO:0000256" key="2">
    <source>
        <dbReference type="ARBA" id="ARBA00010845"/>
    </source>
</evidence>
<feature type="compositionally biased region" description="Basic and acidic residues" evidence="10">
    <location>
        <begin position="393"/>
        <end position="402"/>
    </location>
</feature>
<proteinExistence type="inferred from homology"/>
<keyword evidence="3" id="KW-0158">Chromosome</keyword>
<dbReference type="InterPro" id="IPR011515">
    <property type="entry name" value="Shugoshin_C"/>
</dbReference>
<feature type="domain" description="Shugoshin C-terminal" evidence="11">
    <location>
        <begin position="469"/>
        <end position="491"/>
    </location>
</feature>
<accession>A0A4Y8DB02</accession>
<dbReference type="Proteomes" id="UP000297299">
    <property type="component" value="Unassembled WGS sequence"/>
</dbReference>
<feature type="compositionally biased region" description="Basic and acidic residues" evidence="10">
    <location>
        <begin position="484"/>
        <end position="493"/>
    </location>
</feature>
<evidence type="ECO:0000256" key="4">
    <source>
        <dbReference type="ARBA" id="ARBA00022618"/>
    </source>
</evidence>
<feature type="compositionally biased region" description="Low complexity" evidence="10">
    <location>
        <begin position="579"/>
        <end position="589"/>
    </location>
</feature>
<evidence type="ECO:0000313" key="14">
    <source>
        <dbReference type="Proteomes" id="UP000297299"/>
    </source>
</evidence>
<feature type="coiled-coil region" evidence="9">
    <location>
        <begin position="14"/>
        <end position="73"/>
    </location>
</feature>
<feature type="region of interest" description="Disordered" evidence="10">
    <location>
        <begin position="425"/>
        <end position="493"/>
    </location>
</feature>
<evidence type="ECO:0000256" key="6">
    <source>
        <dbReference type="ARBA" id="ARBA00023054"/>
    </source>
</evidence>
<sequence length="750" mass="82730">MARLNEPAASLESIESLKRKYKRQNRDIASVNSSQAVRIRSLENETSKLLAENLELREENLRLRSEIDNGKARRAADRVNVVKSQLEERLLEIGALISGLGEESPERKRSPHVPRQFGGLRAGSNPPRSPRENKWDDLDPLNEDGTSPERKMPPRKKMASSSEGIGSPDGKLPPILENKYYPRKTLEHQEIENILAEVVAETEDSPDIGPPPVSQFVNEDPVKIDLAGKLVYEREDEPRLDPIISTNLEQRKKRKDSMMASDIKRNGRSELPAKRENTGTLKSGAKRKLSAREDEEQGSTNANDIDDFQFTRVCPEERVKTKSAVSSAKENTKPLKDTTSSKALSKDKPALAPSNRKVLAAKSVNNSPKKGASSRNFSHDGIKPGKLNLFKESLSKEAPSEEKMMENIEPIQQTMQPPLQVFNMQAEPETPAPVDIFSPLSSHPSTNIRVESRDTPPPSEMRESAEGQRPSRRARGSISYAEPNLRDKMRRPGKEFVNAVTADGRLRAIRADEEAGPTTISKIKAEPESEDAWKQLSTAPNADHSPLISKASAPIPDMLPSSITDHRRRRESILYLTESGSSSASGSKSVAELLAESRKIKAKSKEQSAKGDDIKAALEDMDIYEFQGSPNRDSEEPKATKEEKTDRVPSRLSRRASAVPAGDQEFEPARKFSAPTGPSQSGSRRRQSALSSSAIARSASAQGHESERDTTDSSDKSLRKSVSSTSMAGAAAANANRSDRMSSRRRSMML</sequence>
<organism evidence="13 14">
    <name type="scientific">Botryotinia calthae</name>
    <dbReference type="NCBI Taxonomy" id="38488"/>
    <lineage>
        <taxon>Eukaryota</taxon>
        <taxon>Fungi</taxon>
        <taxon>Dikarya</taxon>
        <taxon>Ascomycota</taxon>
        <taxon>Pezizomycotina</taxon>
        <taxon>Leotiomycetes</taxon>
        <taxon>Helotiales</taxon>
        <taxon>Sclerotiniaceae</taxon>
        <taxon>Botryotinia</taxon>
    </lineage>
</organism>
<dbReference type="OrthoDB" id="5394106at2759"/>
<feature type="compositionally biased region" description="Polar residues" evidence="10">
    <location>
        <begin position="439"/>
        <end position="449"/>
    </location>
</feature>
<keyword evidence="5" id="KW-0159">Chromosome partition</keyword>
<dbReference type="EMBL" id="PHWZ01000050">
    <property type="protein sequence ID" value="TEY78291.1"/>
    <property type="molecule type" value="Genomic_DNA"/>
</dbReference>
<feature type="compositionally biased region" description="Basic and acidic residues" evidence="10">
    <location>
        <begin position="523"/>
        <end position="533"/>
    </location>
</feature>
<reference evidence="13 14" key="1">
    <citation type="submission" date="2017-11" db="EMBL/GenBank/DDBJ databases">
        <title>Comparative genomics of Botrytis spp.</title>
        <authorList>
            <person name="Valero-Jimenez C.A."/>
            <person name="Tapia P."/>
            <person name="Veloso J."/>
            <person name="Silva-Moreno E."/>
            <person name="Staats M."/>
            <person name="Valdes J.H."/>
            <person name="Van Kan J.A.L."/>
        </authorList>
    </citation>
    <scope>NUCLEOTIDE SEQUENCE [LARGE SCALE GENOMIC DNA]</scope>
    <source>
        <strain evidence="13 14">MUCL2830</strain>
    </source>
</reference>
<comment type="caution">
    <text evidence="13">The sequence shown here is derived from an EMBL/GenBank/DDBJ whole genome shotgun (WGS) entry which is preliminary data.</text>
</comment>
<gene>
    <name evidence="13" type="ORF">BOTCAL_0050g00220</name>
</gene>
<evidence type="ECO:0000256" key="10">
    <source>
        <dbReference type="SAM" id="MobiDB-lite"/>
    </source>
</evidence>
<evidence type="ECO:0000256" key="1">
    <source>
        <dbReference type="ARBA" id="ARBA00004584"/>
    </source>
</evidence>
<evidence type="ECO:0000256" key="9">
    <source>
        <dbReference type="SAM" id="Coils"/>
    </source>
</evidence>
<feature type="region of interest" description="Disordered" evidence="10">
    <location>
        <begin position="101"/>
        <end position="176"/>
    </location>
</feature>
<evidence type="ECO:0000259" key="11">
    <source>
        <dbReference type="Pfam" id="PF07557"/>
    </source>
</evidence>
<comment type="similarity">
    <text evidence="2">Belongs to the shugoshin family.</text>
</comment>
<keyword evidence="7" id="KW-0131">Cell cycle</keyword>
<dbReference type="STRING" id="38488.A0A4Y8DB02"/>
<feature type="domain" description="Shugoshin N-terminal coiled-coil" evidence="12">
    <location>
        <begin position="17"/>
        <end position="61"/>
    </location>
</feature>
<feature type="region of interest" description="Disordered" evidence="10">
    <location>
        <begin position="234"/>
        <end position="402"/>
    </location>
</feature>
<comment type="subcellular location">
    <subcellularLocation>
        <location evidence="1">Chromosome</location>
        <location evidence="1">Centromere</location>
    </subcellularLocation>
</comment>
<dbReference type="GO" id="GO:0051301">
    <property type="term" value="P:cell division"/>
    <property type="evidence" value="ECO:0007669"/>
    <property type="project" value="UniProtKB-KW"/>
</dbReference>
<dbReference type="GO" id="GO:0045132">
    <property type="term" value="P:meiotic chromosome segregation"/>
    <property type="evidence" value="ECO:0007669"/>
    <property type="project" value="InterPro"/>
</dbReference>
<evidence type="ECO:0000256" key="3">
    <source>
        <dbReference type="ARBA" id="ARBA00022454"/>
    </source>
</evidence>
<feature type="compositionally biased region" description="Basic and acidic residues" evidence="10">
    <location>
        <begin position="595"/>
        <end position="618"/>
    </location>
</feature>
<keyword evidence="8" id="KW-0137">Centromere</keyword>
<feature type="compositionally biased region" description="Polar residues" evidence="10">
    <location>
        <begin position="363"/>
        <end position="376"/>
    </location>
</feature>
<feature type="region of interest" description="Disordered" evidence="10">
    <location>
        <begin position="508"/>
        <end position="750"/>
    </location>
</feature>
<evidence type="ECO:0000313" key="13">
    <source>
        <dbReference type="EMBL" id="TEY78291.1"/>
    </source>
</evidence>
<dbReference type="Pfam" id="PF07557">
    <property type="entry name" value="Shugoshin_C"/>
    <property type="match status" value="1"/>
</dbReference>
<dbReference type="InterPro" id="IPR011516">
    <property type="entry name" value="Shugoshin_N"/>
</dbReference>
<dbReference type="GO" id="GO:0005634">
    <property type="term" value="C:nucleus"/>
    <property type="evidence" value="ECO:0007669"/>
    <property type="project" value="InterPro"/>
</dbReference>
<feature type="compositionally biased region" description="Basic and acidic residues" evidence="10">
    <location>
        <begin position="450"/>
        <end position="466"/>
    </location>
</feature>
<evidence type="ECO:0000256" key="8">
    <source>
        <dbReference type="ARBA" id="ARBA00023328"/>
    </source>
</evidence>